<feature type="binding site" evidence="7">
    <location>
        <position position="118"/>
    </location>
    <ligand>
        <name>orotate</name>
        <dbReference type="ChEBI" id="CHEBI:30839"/>
    </ligand>
</feature>
<feature type="domain" description="Phosphoribosyltransferase" evidence="8">
    <location>
        <begin position="50"/>
        <end position="148"/>
    </location>
</feature>
<feature type="binding site" evidence="7">
    <location>
        <position position="91"/>
    </location>
    <ligand>
        <name>5-phospho-alpha-D-ribose 1-diphosphate</name>
        <dbReference type="ChEBI" id="CHEBI:58017"/>
        <note>ligand shared between dimeric partners</note>
    </ligand>
</feature>
<evidence type="ECO:0000256" key="5">
    <source>
        <dbReference type="ARBA" id="ARBA00022842"/>
    </source>
</evidence>
<organism evidence="9">
    <name type="scientific">uncultured Acidobacteriota bacterium</name>
    <dbReference type="NCBI Taxonomy" id="171953"/>
    <lineage>
        <taxon>Bacteria</taxon>
        <taxon>Pseudomonadati</taxon>
        <taxon>Acidobacteriota</taxon>
        <taxon>environmental samples</taxon>
    </lineage>
</organism>
<dbReference type="HAMAP" id="MF_01208">
    <property type="entry name" value="PyrE"/>
    <property type="match status" value="1"/>
</dbReference>
<dbReference type="SUPFAM" id="SSF53271">
    <property type="entry name" value="PRTase-like"/>
    <property type="match status" value="1"/>
</dbReference>
<keyword evidence="5 7" id="KW-0460">Magnesium</keyword>
<protein>
    <recommendedName>
        <fullName evidence="2 7">Orotate phosphoribosyltransferase</fullName>
        <shortName evidence="7">OPRT</shortName>
        <shortName evidence="7">OPRTase</shortName>
        <ecNumber evidence="2 7">2.4.2.10</ecNumber>
    </recommendedName>
</protein>
<dbReference type="CDD" id="cd06223">
    <property type="entry name" value="PRTases_typeI"/>
    <property type="match status" value="1"/>
</dbReference>
<reference evidence="9" key="1">
    <citation type="journal article" date="2005" name="Environ. Microbiol.">
        <title>Genetic and functional properties of uncultivated thermophilic crenarchaeotes from a subsurface gold mine as revealed by analysis of genome fragments.</title>
        <authorList>
            <person name="Nunoura T."/>
            <person name="Hirayama H."/>
            <person name="Takami H."/>
            <person name="Oida H."/>
            <person name="Nishi S."/>
            <person name="Shimamura S."/>
            <person name="Suzuki Y."/>
            <person name="Inagaki F."/>
            <person name="Takai K."/>
            <person name="Nealson K.H."/>
            <person name="Horikoshi K."/>
        </authorList>
    </citation>
    <scope>NUCLEOTIDE SEQUENCE</scope>
</reference>
<comment type="catalytic activity">
    <reaction evidence="7">
        <text>orotidine 5'-phosphate + diphosphate = orotate + 5-phospho-alpha-D-ribose 1-diphosphate</text>
        <dbReference type="Rhea" id="RHEA:10380"/>
        <dbReference type="ChEBI" id="CHEBI:30839"/>
        <dbReference type="ChEBI" id="CHEBI:33019"/>
        <dbReference type="ChEBI" id="CHEBI:57538"/>
        <dbReference type="ChEBI" id="CHEBI:58017"/>
        <dbReference type="EC" id="2.4.2.10"/>
    </reaction>
</comment>
<sequence length="191" mass="20385">MSTDDIGRLFREAGALLEGHFRLSSGLHSARYIQCALVLQYPKIATALGARLAEAFADAPIQTVIAPAIGGILVAHEVARHLDARAIFAEREEGRFTLRRGFAIAPDEGVLVVEDVITTGRSTREVIELVRAAGGRVVGVGALIDRSGRALYFGVPLRALLQVELPTYPPDECPLCAAGLPLTTPGSRYLA</sequence>
<evidence type="ECO:0000256" key="3">
    <source>
        <dbReference type="ARBA" id="ARBA00022676"/>
    </source>
</evidence>
<keyword evidence="4 7" id="KW-0808">Transferase</keyword>
<comment type="similarity">
    <text evidence="7">Belongs to the purine/pyrimidine phosphoribosyltransferase family. PyrE subfamily.</text>
</comment>
<dbReference type="EC" id="2.4.2.10" evidence="2 7"/>
<comment type="pathway">
    <text evidence="1 7">Pyrimidine metabolism; UMP biosynthesis via de novo pathway; UMP from orotate: step 1/2.</text>
</comment>
<dbReference type="AlphaFoldDB" id="H5SFD0"/>
<dbReference type="EMBL" id="AP011702">
    <property type="protein sequence ID" value="BAL54866.1"/>
    <property type="molecule type" value="Genomic_DNA"/>
</dbReference>
<dbReference type="Pfam" id="PF00156">
    <property type="entry name" value="Pribosyltran"/>
    <property type="match status" value="1"/>
</dbReference>
<dbReference type="Gene3D" id="3.40.50.2020">
    <property type="match status" value="1"/>
</dbReference>
<evidence type="ECO:0000256" key="1">
    <source>
        <dbReference type="ARBA" id="ARBA00004889"/>
    </source>
</evidence>
<feature type="binding site" evidence="7">
    <location>
        <position position="146"/>
    </location>
    <ligand>
        <name>orotate</name>
        <dbReference type="ChEBI" id="CHEBI:30839"/>
    </ligand>
</feature>
<proteinExistence type="inferred from homology"/>
<dbReference type="NCBIfam" id="TIGR01367">
    <property type="entry name" value="pyrE_Therm"/>
    <property type="match status" value="1"/>
</dbReference>
<comment type="subunit">
    <text evidence="7">Homodimer.</text>
</comment>
<reference evidence="9" key="2">
    <citation type="journal article" date="2012" name="PLoS ONE">
        <title>A Deeply Branching Thermophilic Bacterium with an Ancient Acetyl-CoA Pathway Dominates a Subsurface Ecosystem.</title>
        <authorList>
            <person name="Takami H."/>
            <person name="Noguchi H."/>
            <person name="Takaki Y."/>
            <person name="Uchiyama I."/>
            <person name="Toyoda A."/>
            <person name="Nishi S."/>
            <person name="Chee G.-J."/>
            <person name="Arai W."/>
            <person name="Nunoura T."/>
            <person name="Itoh T."/>
            <person name="Hattori M."/>
            <person name="Takai K."/>
        </authorList>
    </citation>
    <scope>NUCLEOTIDE SEQUENCE</scope>
</reference>
<comment type="cofactor">
    <cofactor evidence="7">
        <name>Mg(2+)</name>
        <dbReference type="ChEBI" id="CHEBI:18420"/>
    </cofactor>
</comment>
<keyword evidence="6 7" id="KW-0665">Pyrimidine biosynthesis</keyword>
<dbReference type="GO" id="GO:0044205">
    <property type="term" value="P:'de novo' UMP biosynthetic process"/>
    <property type="evidence" value="ECO:0007669"/>
    <property type="project" value="UniProtKB-UniRule"/>
</dbReference>
<evidence type="ECO:0000256" key="6">
    <source>
        <dbReference type="ARBA" id="ARBA00022975"/>
    </source>
</evidence>
<dbReference type="GO" id="GO:0004588">
    <property type="term" value="F:orotate phosphoribosyltransferase activity"/>
    <property type="evidence" value="ECO:0007669"/>
    <property type="project" value="UniProtKB-UniRule"/>
</dbReference>
<evidence type="ECO:0000259" key="8">
    <source>
        <dbReference type="Pfam" id="PF00156"/>
    </source>
</evidence>
<evidence type="ECO:0000313" key="9">
    <source>
        <dbReference type="EMBL" id="BAL54866.1"/>
    </source>
</evidence>
<accession>H5SFD0</accession>
<dbReference type="GO" id="GO:0000287">
    <property type="term" value="F:magnesium ion binding"/>
    <property type="evidence" value="ECO:0007669"/>
    <property type="project" value="UniProtKB-UniRule"/>
</dbReference>
<dbReference type="UniPathway" id="UPA00070">
    <property type="reaction ID" value="UER00119"/>
</dbReference>
<gene>
    <name evidence="7" type="primary">pyrE</name>
    <name evidence="9" type="ORF">HGMM_F21E04C04</name>
</gene>
<dbReference type="PANTHER" id="PTHR19278">
    <property type="entry name" value="OROTATE PHOSPHORIBOSYLTRANSFERASE"/>
    <property type="match status" value="1"/>
</dbReference>
<name>H5SFD0_9BACT</name>
<dbReference type="GO" id="GO:0019856">
    <property type="term" value="P:pyrimidine nucleobase biosynthetic process"/>
    <property type="evidence" value="ECO:0007669"/>
    <property type="project" value="InterPro"/>
</dbReference>
<evidence type="ECO:0000256" key="2">
    <source>
        <dbReference type="ARBA" id="ARBA00011971"/>
    </source>
</evidence>
<dbReference type="InterPro" id="IPR000836">
    <property type="entry name" value="PRTase_dom"/>
</dbReference>
<dbReference type="PANTHER" id="PTHR19278:SF9">
    <property type="entry name" value="URIDINE 5'-MONOPHOSPHATE SYNTHASE"/>
    <property type="match status" value="1"/>
</dbReference>
<evidence type="ECO:0000256" key="7">
    <source>
        <dbReference type="HAMAP-Rule" id="MF_01208"/>
    </source>
</evidence>
<keyword evidence="3 7" id="KW-0328">Glycosyltransferase</keyword>
<feature type="binding site" description="in other chain" evidence="7">
    <location>
        <begin position="114"/>
        <end position="122"/>
    </location>
    <ligand>
        <name>5-phospho-alpha-D-ribose 1-diphosphate</name>
        <dbReference type="ChEBI" id="CHEBI:58017"/>
        <note>ligand shared between dimeric partners</note>
    </ligand>
</feature>
<dbReference type="InterPro" id="IPR029057">
    <property type="entry name" value="PRTase-like"/>
</dbReference>
<comment type="function">
    <text evidence="7">Catalyzes the transfer of a ribosyl phosphate group from 5-phosphoribose 1-diphosphate to orotate, leading to the formation of orotidine monophosphate (OMP).</text>
</comment>
<dbReference type="InterPro" id="IPR023031">
    <property type="entry name" value="OPRT"/>
</dbReference>
<evidence type="ECO:0000256" key="4">
    <source>
        <dbReference type="ARBA" id="ARBA00022679"/>
    </source>
</evidence>
<comment type="caution">
    <text evidence="7">Lacks conserved residue(s) required for the propagation of feature annotation.</text>
</comment>
<dbReference type="InterPro" id="IPR006273">
    <property type="entry name" value="Orotate_PRibTrfase_bac"/>
</dbReference>